<dbReference type="Gene3D" id="1.20.930.80">
    <property type="match status" value="1"/>
</dbReference>
<name>A0A7M7N3F0_STRPU</name>
<dbReference type="GO" id="GO:0046872">
    <property type="term" value="F:metal ion binding"/>
    <property type="evidence" value="ECO:0007669"/>
    <property type="project" value="UniProtKB-KW"/>
</dbReference>
<dbReference type="RefSeq" id="XP_030830537.1">
    <property type="nucleotide sequence ID" value="XM_030974677.1"/>
</dbReference>
<evidence type="ECO:0000313" key="9">
    <source>
        <dbReference type="EnsemblMetazoa" id="XP_030830537"/>
    </source>
</evidence>
<feature type="domain" description="DNA primase large subunit C-terminal" evidence="8">
    <location>
        <begin position="293"/>
        <end position="468"/>
    </location>
</feature>
<dbReference type="RefSeq" id="XP_003729212.3">
    <property type="nucleotide sequence ID" value="XM_003729164.3"/>
</dbReference>
<keyword evidence="6" id="KW-0408">Iron</keyword>
<dbReference type="Proteomes" id="UP000007110">
    <property type="component" value="Unassembled WGS sequence"/>
</dbReference>
<protein>
    <recommendedName>
        <fullName evidence="8">DNA primase large subunit C-terminal domain-containing protein</fullName>
    </recommendedName>
</protein>
<reference evidence="9" key="2">
    <citation type="submission" date="2021-01" db="UniProtKB">
        <authorList>
            <consortium name="EnsemblMetazoa"/>
        </authorList>
    </citation>
    <scope>IDENTIFICATION</scope>
</reference>
<dbReference type="GO" id="GO:0051539">
    <property type="term" value="F:4 iron, 4 sulfur cluster binding"/>
    <property type="evidence" value="ECO:0007669"/>
    <property type="project" value="UniProtKB-KW"/>
</dbReference>
<evidence type="ECO:0000313" key="10">
    <source>
        <dbReference type="Proteomes" id="UP000007110"/>
    </source>
</evidence>
<evidence type="ECO:0000256" key="3">
    <source>
        <dbReference type="ARBA" id="ARBA00022515"/>
    </source>
</evidence>
<keyword evidence="5" id="KW-0479">Metal-binding</keyword>
<dbReference type="Pfam" id="PF04104">
    <property type="entry name" value="DNA_primase_lrg"/>
    <property type="match status" value="1"/>
</dbReference>
<dbReference type="OMA" id="CMISDEL"/>
<dbReference type="InParanoid" id="A0A7M7N3F0"/>
<dbReference type="GO" id="GO:0005658">
    <property type="term" value="C:alpha DNA polymerase:primase complex"/>
    <property type="evidence" value="ECO:0000318"/>
    <property type="project" value="GO_Central"/>
</dbReference>
<dbReference type="PANTHER" id="PTHR10537:SF4">
    <property type="entry name" value="DNA PRIMASE LARGE SUBUNIT"/>
    <property type="match status" value="1"/>
</dbReference>
<accession>A0A7M7N3F0</accession>
<dbReference type="GeneID" id="100889028"/>
<dbReference type="Pfam" id="PF26466">
    <property type="entry name" value="DNA_primase_lrg_N"/>
    <property type="match status" value="2"/>
</dbReference>
<dbReference type="OrthoDB" id="421393at2759"/>
<dbReference type="InterPro" id="IPR007238">
    <property type="entry name" value="DNA_primase_lsu_euk/arc"/>
</dbReference>
<dbReference type="GO" id="GO:0006270">
    <property type="term" value="P:DNA replication initiation"/>
    <property type="evidence" value="ECO:0000318"/>
    <property type="project" value="GO_Central"/>
</dbReference>
<dbReference type="InterPro" id="IPR058560">
    <property type="entry name" value="DNA_primase_C"/>
</dbReference>
<proteinExistence type="predicted"/>
<sequence>MAFYIKPPEGFGALEKLRVYALRRMNFLIEVLKCAEATDFQVLLEKGTTAVHSDCLIEGSRKDRISHFLLRLVYSSDAELSSYMLKAETELFCHRFSCMNSEELVKFLKATHRFLCRLQRHQKLQELNSASTSQGSRPRPVVLSSISRSREAYSTAVSNLLHVLNLILETAGSWKLAVKLYMDYSCCVFAVPFQHALCLVSSRQVMLDRGMAYVSFSNLHVVLAAMFEDILQEGIRVARYVPQHVLEDSRMRSISREVHAAFLRAQAGSGSKTISVQGDGKVIREYEIDHLHRFFPPCMSHLHRTLRKKHRLRHFSRIQYTLFLKNIGLPIDDAIHFWRSEYSKPSRCHDNRVGGCQHSWAKDERRYTYNIRHLYGLEGSRTNYRAHSCKSIQMMQLGYGEEGGCPFKHFDDASFQGLMDIEEIVGPEREAIAFERQRGKYNVACKRYLHAKQSQISRQCDRRAMHQPGKNSSYHNDGSLELEVTGGISKDGLVKQERPANMSVRKQHIALVLESNDSLIKKSDDNSGEMKTNDLQHTGYGSECLESSLHKRSNSCQPSLNVDPASVCDSSKTSCHIANEEIATVESRTDFPCKYDCGDIPLLQCKSSTANDMCKGAKCSCLRPLSMPDGTMSKSKIKENALKRESAVTSEDGRKVPKMTSALIESNVIVESARTNHEADVKEKYIMHEFKSVILPSFGRDVVESPSDIKSREEVSSSKIKLEEDLSGLRLKVEELSILRPSNFYYSFRRMLNGLNQDKLG</sequence>
<dbReference type="EnsemblMetazoa" id="XM_003729164">
    <property type="protein sequence ID" value="XP_003729212"/>
    <property type="gene ID" value="LOC100889028"/>
</dbReference>
<evidence type="ECO:0000256" key="1">
    <source>
        <dbReference type="ARBA" id="ARBA00001966"/>
    </source>
</evidence>
<evidence type="ECO:0000259" key="8">
    <source>
        <dbReference type="Pfam" id="PF04104"/>
    </source>
</evidence>
<dbReference type="AlphaFoldDB" id="A0A7M7N3F0"/>
<organism evidence="9 10">
    <name type="scientific">Strongylocentrotus purpuratus</name>
    <name type="common">Purple sea urchin</name>
    <dbReference type="NCBI Taxonomy" id="7668"/>
    <lineage>
        <taxon>Eukaryota</taxon>
        <taxon>Metazoa</taxon>
        <taxon>Echinodermata</taxon>
        <taxon>Eleutherozoa</taxon>
        <taxon>Echinozoa</taxon>
        <taxon>Echinoidea</taxon>
        <taxon>Euechinoidea</taxon>
        <taxon>Echinacea</taxon>
        <taxon>Camarodonta</taxon>
        <taxon>Echinidea</taxon>
        <taxon>Strongylocentrotidae</taxon>
        <taxon>Strongylocentrotus</taxon>
    </lineage>
</organism>
<dbReference type="PANTHER" id="PTHR10537">
    <property type="entry name" value="DNA PRIMASE LARGE SUBUNIT"/>
    <property type="match status" value="1"/>
</dbReference>
<keyword evidence="3" id="KW-0639">Primosome</keyword>
<keyword evidence="2" id="KW-0004">4Fe-4S</keyword>
<evidence type="ECO:0000256" key="2">
    <source>
        <dbReference type="ARBA" id="ARBA00022485"/>
    </source>
</evidence>
<dbReference type="KEGG" id="spu:100889028"/>
<evidence type="ECO:0000256" key="5">
    <source>
        <dbReference type="ARBA" id="ARBA00022723"/>
    </source>
</evidence>
<evidence type="ECO:0000256" key="6">
    <source>
        <dbReference type="ARBA" id="ARBA00023004"/>
    </source>
</evidence>
<reference evidence="10" key="1">
    <citation type="submission" date="2015-02" db="EMBL/GenBank/DDBJ databases">
        <title>Genome sequencing for Strongylocentrotus purpuratus.</title>
        <authorList>
            <person name="Murali S."/>
            <person name="Liu Y."/>
            <person name="Vee V."/>
            <person name="English A."/>
            <person name="Wang M."/>
            <person name="Skinner E."/>
            <person name="Han Y."/>
            <person name="Muzny D.M."/>
            <person name="Worley K.C."/>
            <person name="Gibbs R.A."/>
        </authorList>
    </citation>
    <scope>NUCLEOTIDE SEQUENCE</scope>
</reference>
<evidence type="ECO:0000256" key="4">
    <source>
        <dbReference type="ARBA" id="ARBA00022705"/>
    </source>
</evidence>
<evidence type="ECO:0000256" key="7">
    <source>
        <dbReference type="ARBA" id="ARBA00023014"/>
    </source>
</evidence>
<dbReference type="EnsemblMetazoa" id="XM_030974677">
    <property type="protein sequence ID" value="XP_030830537"/>
    <property type="gene ID" value="LOC100889028"/>
</dbReference>
<comment type="cofactor">
    <cofactor evidence="1">
        <name>[4Fe-4S] cluster</name>
        <dbReference type="ChEBI" id="CHEBI:49883"/>
    </cofactor>
</comment>
<keyword evidence="7" id="KW-0411">Iron-sulfur</keyword>
<dbReference type="GO" id="GO:0006269">
    <property type="term" value="P:DNA replication, synthesis of primer"/>
    <property type="evidence" value="ECO:0000318"/>
    <property type="project" value="GO_Central"/>
</dbReference>
<keyword evidence="4" id="KW-0235">DNA replication</keyword>
<keyword evidence="10" id="KW-1185">Reference proteome</keyword>